<gene>
    <name evidence="1" type="ORF">rsdtw13_31220</name>
</gene>
<dbReference type="EMBL" id="BROD01000001">
    <property type="protein sequence ID" value="GKX67864.1"/>
    <property type="molecule type" value="Genomic_DNA"/>
</dbReference>
<accession>A0ACB5RFK3</accession>
<reference evidence="1" key="1">
    <citation type="journal article" date="2025" name="Int. J. Syst. Evol. Microbiol.">
        <title>Inconstantimicrobium mannanitabidum sp. nov., a novel member of the family Clostridiaceae isolated from anoxic soil under the treatment of reductive soil disinfestation.</title>
        <authorList>
            <person name="Ueki A."/>
            <person name="Tonouchi A."/>
            <person name="Honma S."/>
            <person name="Kaku N."/>
            <person name="Ueki K."/>
        </authorList>
    </citation>
    <scope>NUCLEOTIDE SEQUENCE</scope>
    <source>
        <strain evidence="1">TW13</strain>
    </source>
</reference>
<comment type="caution">
    <text evidence="1">The sequence shown here is derived from an EMBL/GenBank/DDBJ whole genome shotgun (WGS) entry which is preliminary data.</text>
</comment>
<sequence length="332" mass="36321">MNSRKSYKKLGIFSLIIFIVMICSYVSAAVILRNSNIDIINLINNGHGINFNFNGWGNFHSLNQYTFDDSEINNLTDSVKENLDNIDVLSVDFVSPDLKIENWDKNYVQVNLIGDSSKVKLSKSLTNKTLDVKTKFKKGLLSNFGNLNYKLEIYLPNNYNKKLTLNTQSSNISLSKNTFNTLNINSTSGDVKLSDISATNLSVKTVSSDVIADSINSVSTNISSVSGEIKVNGKLKSFSGKSVSGDLSLMFKNDINSISCNTTSGEVTINAPKDFSPNLEISTVSGSIENDLKLKSSTSSEHKLNGSSLNNIDSKIEVRTVSGDVNLKYSAD</sequence>
<protein>
    <submittedName>
        <fullName evidence="1">Uncharacterized protein</fullName>
    </submittedName>
</protein>
<organism evidence="1 2">
    <name type="scientific">Inconstantimicrobium mannanitabidum</name>
    <dbReference type="NCBI Taxonomy" id="1604901"/>
    <lineage>
        <taxon>Bacteria</taxon>
        <taxon>Bacillati</taxon>
        <taxon>Bacillota</taxon>
        <taxon>Clostridia</taxon>
        <taxon>Eubacteriales</taxon>
        <taxon>Clostridiaceae</taxon>
        <taxon>Inconstantimicrobium</taxon>
    </lineage>
</organism>
<evidence type="ECO:0000313" key="1">
    <source>
        <dbReference type="EMBL" id="GKX67864.1"/>
    </source>
</evidence>
<dbReference type="Proteomes" id="UP001058074">
    <property type="component" value="Unassembled WGS sequence"/>
</dbReference>
<evidence type="ECO:0000313" key="2">
    <source>
        <dbReference type="Proteomes" id="UP001058074"/>
    </source>
</evidence>
<proteinExistence type="predicted"/>
<keyword evidence="2" id="KW-1185">Reference proteome</keyword>
<name>A0ACB5RFK3_9CLOT</name>